<proteinExistence type="predicted"/>
<dbReference type="PANTHER" id="PTHR31296">
    <property type="entry name" value="UPF0565 PROTEIN C2ORF69"/>
    <property type="match status" value="1"/>
</dbReference>
<keyword evidence="2" id="KW-1185">Reference proteome</keyword>
<gene>
    <name evidence="1" type="ORF">EOD39_3455</name>
</gene>
<dbReference type="PANTHER" id="PTHR31296:SF1">
    <property type="entry name" value="MITOCHONDRIAL PROTEIN C2ORF69"/>
    <property type="match status" value="1"/>
</dbReference>
<name>A0A444UN78_ACIRT</name>
<dbReference type="EMBL" id="SCEB01214211">
    <property type="protein sequence ID" value="RXM36561.1"/>
    <property type="molecule type" value="Genomic_DNA"/>
</dbReference>
<dbReference type="GO" id="GO:0005739">
    <property type="term" value="C:mitochondrion"/>
    <property type="evidence" value="ECO:0007669"/>
    <property type="project" value="TreeGrafter"/>
</dbReference>
<dbReference type="Proteomes" id="UP000289886">
    <property type="component" value="Unassembled WGS sequence"/>
</dbReference>
<dbReference type="InterPro" id="IPR018881">
    <property type="entry name" value="C2orf69_mit"/>
</dbReference>
<accession>A0A444UN78</accession>
<comment type="caution">
    <text evidence="1">The sequence shown here is derived from an EMBL/GenBank/DDBJ whole genome shotgun (WGS) entry which is preliminary data.</text>
</comment>
<dbReference type="AlphaFoldDB" id="A0A444UN78"/>
<reference evidence="1 2" key="1">
    <citation type="submission" date="2019-01" db="EMBL/GenBank/DDBJ databases">
        <title>Draft Genome and Complete Hox-Cluster Characterization of the Sterlet Sturgeon (Acipenser ruthenus).</title>
        <authorList>
            <person name="Wei Q."/>
        </authorList>
    </citation>
    <scope>NUCLEOTIDE SEQUENCE [LARGE SCALE GENOMIC DNA]</scope>
    <source>
        <strain evidence="1">WHYD16114868_AA</strain>
        <tissue evidence="1">Blood</tissue>
    </source>
</reference>
<sequence length="352" mass="38855">MVDLRAVLPFLIALARNMSASVGSSESTGLNPALTDPERWLRLPAVPGYEPHRVNDMLLLRPAAPKSRGGAQTATAGLANRHVIFFPGDVQNFHKVMSSHHENQQWQRWSLENVAELLSRRFPGSHVWVVRASRMYLHKFTCFDNFVESNLFGAPEHCPDYGAFRHLRALLGHALGQAAGGGTASWSFNRAVPPGPRASNGCPEGNSSVGASPLLHCPLPSDLALTLVGFSKGCVVLNQLVYELRGARADPELAPFVARITDMYWLDGGHPGGSNTWVTSQEALKDLASSGIGVHSHVTPYEVRDPMRAWVGKEHKRFVRMLRELGVPIVDKLHFENQLPSLEQHFRVLEEF</sequence>
<protein>
    <submittedName>
        <fullName evidence="1">UPF0565 protein C2orf69-like</fullName>
    </submittedName>
</protein>
<organism evidence="1 2">
    <name type="scientific">Acipenser ruthenus</name>
    <name type="common">Sterlet sturgeon</name>
    <dbReference type="NCBI Taxonomy" id="7906"/>
    <lineage>
        <taxon>Eukaryota</taxon>
        <taxon>Metazoa</taxon>
        <taxon>Chordata</taxon>
        <taxon>Craniata</taxon>
        <taxon>Vertebrata</taxon>
        <taxon>Euteleostomi</taxon>
        <taxon>Actinopterygii</taxon>
        <taxon>Chondrostei</taxon>
        <taxon>Acipenseriformes</taxon>
        <taxon>Acipenseridae</taxon>
        <taxon>Acipenser</taxon>
    </lineage>
</organism>
<evidence type="ECO:0000313" key="1">
    <source>
        <dbReference type="EMBL" id="RXM36561.1"/>
    </source>
</evidence>
<dbReference type="Pfam" id="PF10561">
    <property type="entry name" value="C2orf69"/>
    <property type="match status" value="2"/>
</dbReference>
<evidence type="ECO:0000313" key="2">
    <source>
        <dbReference type="Proteomes" id="UP000289886"/>
    </source>
</evidence>